<gene>
    <name evidence="1" type="ORF">CAWG_05358</name>
</gene>
<dbReference type="PaxDb" id="5476-C4YT72"/>
<keyword evidence="2" id="KW-1185">Reference proteome</keyword>
<organism evidence="1 2">
    <name type="scientific">Candida albicans (strain WO-1)</name>
    <name type="common">Yeast</name>
    <dbReference type="NCBI Taxonomy" id="294748"/>
    <lineage>
        <taxon>Eukaryota</taxon>
        <taxon>Fungi</taxon>
        <taxon>Dikarya</taxon>
        <taxon>Ascomycota</taxon>
        <taxon>Saccharomycotina</taxon>
        <taxon>Pichiomycetes</taxon>
        <taxon>Debaryomycetaceae</taxon>
        <taxon>Candida/Lodderomyces clade</taxon>
        <taxon>Candida</taxon>
    </lineage>
</organism>
<evidence type="ECO:0000313" key="1">
    <source>
        <dbReference type="EMBL" id="EEQ46813.1"/>
    </source>
</evidence>
<dbReference type="OrthoDB" id="4097129at2759"/>
<reference evidence="1 2" key="1">
    <citation type="journal article" date="2009" name="Nature">
        <title>Evolution of pathogenicity and sexual reproduction in eight Candida genomes.</title>
        <authorList>
            <person name="Butler G."/>
            <person name="Rasmussen M.D."/>
            <person name="Lin M.F."/>
            <person name="Santos M.A."/>
            <person name="Sakthikumar S."/>
            <person name="Munro C.A."/>
            <person name="Rheinbay E."/>
            <person name="Grabherr M."/>
            <person name="Forche A."/>
            <person name="Reedy J.L."/>
            <person name="Agrafioti I."/>
            <person name="Arnaud M.B."/>
            <person name="Bates S."/>
            <person name="Brown A.J."/>
            <person name="Brunke S."/>
            <person name="Costanzo M.C."/>
            <person name="Fitzpatrick D.A."/>
            <person name="de Groot P.W."/>
            <person name="Harris D."/>
            <person name="Hoyer L.L."/>
            <person name="Hube B."/>
            <person name="Klis F.M."/>
            <person name="Kodira C."/>
            <person name="Lennard N."/>
            <person name="Logue M.E."/>
            <person name="Martin R."/>
            <person name="Neiman A.M."/>
            <person name="Nikolaou E."/>
            <person name="Quail M.A."/>
            <person name="Quinn J."/>
            <person name="Santos M.C."/>
            <person name="Schmitzberger F.F."/>
            <person name="Sherlock G."/>
            <person name="Shah P."/>
            <person name="Silverstein K.A."/>
            <person name="Skrzypek M.S."/>
            <person name="Soll D."/>
            <person name="Staggs R."/>
            <person name="Stansfield I."/>
            <person name="Stumpf M.P."/>
            <person name="Sudbery P.E."/>
            <person name="Srikantha T."/>
            <person name="Zeng Q."/>
            <person name="Berman J."/>
            <person name="Berriman M."/>
            <person name="Heitman J."/>
            <person name="Gow N.A."/>
            <person name="Lorenz M.C."/>
            <person name="Birren B.W."/>
            <person name="Kellis M."/>
            <person name="Cuomo C.A."/>
        </authorList>
    </citation>
    <scope>NUCLEOTIDE SEQUENCE [LARGE SCALE GENOMIC DNA]</scope>
    <source>
        <strain evidence="1 2">WO-1</strain>
    </source>
</reference>
<name>C4YT72_CANAW</name>
<sequence>MSRIYHFDILHSLGDHDITGIQNQIKTCFRYISQENLEALPKQGGFGLLNLRTQLSGGRCRMILHTLIGDQDWQFEIYRLKIQKFINKIQQPKQEGNHQQIVPWYKFLIHQNDELDKALSTTRVLPTHLKTAIKAWIELNKPETRTPENDLYTTIDESYSPTKNYISKDFAPSTDTKYYNSSSKKSQLAKREVLTPSGWTERLDISTEQWKSTLEKLQQNGQK</sequence>
<dbReference type="HOGENOM" id="CLU_1239973_0_0_1"/>
<proteinExistence type="predicted"/>
<dbReference type="AlphaFoldDB" id="C4YT72"/>
<dbReference type="EMBL" id="CM000313">
    <property type="protein sequence ID" value="EEQ46813.1"/>
    <property type="molecule type" value="Genomic_DNA"/>
</dbReference>
<evidence type="ECO:0000313" key="2">
    <source>
        <dbReference type="Proteomes" id="UP000001429"/>
    </source>
</evidence>
<protein>
    <submittedName>
        <fullName evidence="1">Uncharacterized protein</fullName>
    </submittedName>
</protein>
<dbReference type="Proteomes" id="UP000001429">
    <property type="component" value="Chromosome 7"/>
</dbReference>
<accession>C4YT72</accession>
<dbReference type="VEuPathDB" id="FungiDB:CAWG_05358"/>